<evidence type="ECO:0000313" key="6">
    <source>
        <dbReference type="Proteomes" id="UP000656319"/>
    </source>
</evidence>
<keyword evidence="2" id="KW-0456">Lyase</keyword>
<reference evidence="5 6" key="1">
    <citation type="submission" date="2020-10" db="EMBL/GenBank/DDBJ databases">
        <authorList>
            <person name="Peeters C."/>
        </authorList>
    </citation>
    <scope>NUCLEOTIDE SEQUENCE [LARGE SCALE GENOMIC DNA]</scope>
    <source>
        <strain evidence="5 6">LMG 27952</strain>
    </source>
</reference>
<evidence type="ECO:0000259" key="4">
    <source>
        <dbReference type="Pfam" id="PF05426"/>
    </source>
</evidence>
<dbReference type="InterPro" id="IPR008397">
    <property type="entry name" value="Alginate_lyase_dom"/>
</dbReference>
<proteinExistence type="predicted"/>
<sequence length="402" mass="44452">MARKVETDLLRVPLRDSLRDLPHTATRNSVRQTRHARGTLQNRPQRLAAALALACASLAGTFAGTAHAAMNFCAAPALQSSERTNSDPGVKALVADVLTHVNDMPRPLPRLHTEGTLPHEGIYDQSVEAAKELDLMRNAALAWRATSDERFLRLVDRFLLAWVTTYKPSFNPIDETRFEGLILAYDMTASALPVKTRNATMQFLNSFANGYIAQVDAQSRPLKGTFANNWQSHRVKLIAMIAFTLDNRKMIATAQRLFVEHLGDNVAPDGSTLDFTERDALHYVTYDLQPLVTAALAARRHNRNWLTERAANGATLAGALDWLTPYALGQKSHEEFVHSNVPFDAKRREAGLPGYTGQWDPKNAAELFHLAARLDGRFAPVALKLAPTPPAWLAVCLPLPAR</sequence>
<evidence type="ECO:0000256" key="2">
    <source>
        <dbReference type="ARBA" id="ARBA00023239"/>
    </source>
</evidence>
<feature type="domain" description="Alginate lyase" evidence="4">
    <location>
        <begin position="100"/>
        <end position="332"/>
    </location>
</feature>
<evidence type="ECO:0000256" key="3">
    <source>
        <dbReference type="SAM" id="Phobius"/>
    </source>
</evidence>
<dbReference type="Pfam" id="PF05426">
    <property type="entry name" value="Alginate_lyase"/>
    <property type="match status" value="1"/>
</dbReference>
<keyword evidence="3" id="KW-0472">Membrane</keyword>
<gene>
    <name evidence="5" type="ORF">LMG27952_04872</name>
</gene>
<dbReference type="InterPro" id="IPR008929">
    <property type="entry name" value="Chondroitin_lyas"/>
</dbReference>
<dbReference type="Gene3D" id="1.50.10.100">
    <property type="entry name" value="Chondroitin AC/alginate lyase"/>
    <property type="match status" value="1"/>
</dbReference>
<comment type="caution">
    <text evidence="5">The sequence shown here is derived from an EMBL/GenBank/DDBJ whole genome shotgun (WGS) entry which is preliminary data.</text>
</comment>
<dbReference type="Proteomes" id="UP000656319">
    <property type="component" value="Unassembled WGS sequence"/>
</dbReference>
<keyword evidence="3" id="KW-1133">Transmembrane helix</keyword>
<organism evidence="5 6">
    <name type="scientific">Paraburkholderia hiiakae</name>
    <dbReference type="NCBI Taxonomy" id="1081782"/>
    <lineage>
        <taxon>Bacteria</taxon>
        <taxon>Pseudomonadati</taxon>
        <taxon>Pseudomonadota</taxon>
        <taxon>Betaproteobacteria</taxon>
        <taxon>Burkholderiales</taxon>
        <taxon>Burkholderiaceae</taxon>
        <taxon>Paraburkholderia</taxon>
    </lineage>
</organism>
<keyword evidence="1" id="KW-0732">Signal</keyword>
<name>A0ABM8NYI1_9BURK</name>
<feature type="transmembrane region" description="Helical" evidence="3">
    <location>
        <begin position="47"/>
        <end position="70"/>
    </location>
</feature>
<evidence type="ECO:0000313" key="5">
    <source>
        <dbReference type="EMBL" id="CAD6549351.1"/>
    </source>
</evidence>
<dbReference type="SUPFAM" id="SSF48230">
    <property type="entry name" value="Chondroitin AC/alginate lyase"/>
    <property type="match status" value="1"/>
</dbReference>
<dbReference type="EMBL" id="CAJHCQ010000013">
    <property type="protein sequence ID" value="CAD6549351.1"/>
    <property type="molecule type" value="Genomic_DNA"/>
</dbReference>
<keyword evidence="3" id="KW-0812">Transmembrane</keyword>
<protein>
    <recommendedName>
        <fullName evidence="4">Alginate lyase domain-containing protein</fullName>
    </recommendedName>
</protein>
<keyword evidence="6" id="KW-1185">Reference proteome</keyword>
<evidence type="ECO:0000256" key="1">
    <source>
        <dbReference type="ARBA" id="ARBA00022729"/>
    </source>
</evidence>
<accession>A0ABM8NYI1</accession>